<dbReference type="InterPro" id="IPR036390">
    <property type="entry name" value="WH_DNA-bd_sf"/>
</dbReference>
<comment type="caution">
    <text evidence="6">The sequence shown here is derived from an EMBL/GenBank/DDBJ whole genome shotgun (WGS) entry which is preliminary data.</text>
</comment>
<dbReference type="InterPro" id="IPR036388">
    <property type="entry name" value="WH-like_DNA-bd_sf"/>
</dbReference>
<dbReference type="PANTHER" id="PTHR30136">
    <property type="entry name" value="HELIX-TURN-HELIX TRANSCRIPTIONAL REGULATOR, ICLR FAMILY"/>
    <property type="match status" value="1"/>
</dbReference>
<dbReference type="Pfam" id="PF01614">
    <property type="entry name" value="IclR_C"/>
    <property type="match status" value="1"/>
</dbReference>
<dbReference type="SUPFAM" id="SSF46785">
    <property type="entry name" value="Winged helix' DNA-binding domain"/>
    <property type="match status" value="1"/>
</dbReference>
<dbReference type="InterPro" id="IPR014757">
    <property type="entry name" value="Tscrpt_reg_IclR_C"/>
</dbReference>
<organism evidence="6 7">
    <name type="scientific">Rhodococcus qingshengii</name>
    <dbReference type="NCBI Taxonomy" id="334542"/>
    <lineage>
        <taxon>Bacteria</taxon>
        <taxon>Bacillati</taxon>
        <taxon>Actinomycetota</taxon>
        <taxon>Actinomycetes</taxon>
        <taxon>Mycobacteriales</taxon>
        <taxon>Nocardiaceae</taxon>
        <taxon>Rhodococcus</taxon>
        <taxon>Rhodococcus erythropolis group</taxon>
    </lineage>
</organism>
<keyword evidence="3" id="KW-0804">Transcription</keyword>
<evidence type="ECO:0000259" key="4">
    <source>
        <dbReference type="PROSITE" id="PS51077"/>
    </source>
</evidence>
<dbReference type="SUPFAM" id="SSF55781">
    <property type="entry name" value="GAF domain-like"/>
    <property type="match status" value="1"/>
</dbReference>
<sequence>MSGTPVSGRPGRPPLGEAMLARAFRVLGAFSSSGQALSLAALSTRAGLPKSTAFRITAQLVDVGALERLSNGNFVVGLRLLEIAALAPRGHGLRAAALPYMQDLHRVTEQHVLLAVRDGKEAVLVERLSSRTATPVAHRIGGRLPLDTTGVGIALLAHSPSDIRSAVLDDAASHSGDLLSRRRLRQLIASARKQGVVTLTGPNPVPGGPEEITTIAAPVFDICGDVVGAISIVSPGRNTALLGHRIALRTASLAIARAAGGGRQGI</sequence>
<protein>
    <submittedName>
        <fullName evidence="6">Helix-turn-helix domain-containing protein</fullName>
    </submittedName>
</protein>
<evidence type="ECO:0000256" key="3">
    <source>
        <dbReference type="ARBA" id="ARBA00023163"/>
    </source>
</evidence>
<dbReference type="GO" id="GO:0045892">
    <property type="term" value="P:negative regulation of DNA-templated transcription"/>
    <property type="evidence" value="ECO:0007669"/>
    <property type="project" value="TreeGrafter"/>
</dbReference>
<dbReference type="Proteomes" id="UP001217325">
    <property type="component" value="Unassembled WGS sequence"/>
</dbReference>
<dbReference type="InterPro" id="IPR029016">
    <property type="entry name" value="GAF-like_dom_sf"/>
</dbReference>
<evidence type="ECO:0000259" key="5">
    <source>
        <dbReference type="PROSITE" id="PS51078"/>
    </source>
</evidence>
<dbReference type="AlphaFoldDB" id="A0AAW6LNX9"/>
<evidence type="ECO:0000256" key="2">
    <source>
        <dbReference type="ARBA" id="ARBA00023125"/>
    </source>
</evidence>
<gene>
    <name evidence="6" type="ORF">PXH69_30795</name>
</gene>
<dbReference type="Gene3D" id="1.10.10.10">
    <property type="entry name" value="Winged helix-like DNA-binding domain superfamily/Winged helix DNA-binding domain"/>
    <property type="match status" value="1"/>
</dbReference>
<dbReference type="PANTHER" id="PTHR30136:SF24">
    <property type="entry name" value="HTH-TYPE TRANSCRIPTIONAL REPRESSOR ALLR"/>
    <property type="match status" value="1"/>
</dbReference>
<dbReference type="RefSeq" id="WP_081559694.1">
    <property type="nucleotide sequence ID" value="NZ_JARDXE010000026.1"/>
</dbReference>
<evidence type="ECO:0000313" key="7">
    <source>
        <dbReference type="Proteomes" id="UP001217325"/>
    </source>
</evidence>
<dbReference type="PROSITE" id="PS51078">
    <property type="entry name" value="ICLR_ED"/>
    <property type="match status" value="1"/>
</dbReference>
<dbReference type="GO" id="GO:0003700">
    <property type="term" value="F:DNA-binding transcription factor activity"/>
    <property type="evidence" value="ECO:0007669"/>
    <property type="project" value="TreeGrafter"/>
</dbReference>
<dbReference type="InterPro" id="IPR050707">
    <property type="entry name" value="HTH_MetabolicPath_Reg"/>
</dbReference>
<keyword evidence="1" id="KW-0805">Transcription regulation</keyword>
<name>A0AAW6LNX9_RHOSG</name>
<reference evidence="6" key="1">
    <citation type="submission" date="2023-02" db="EMBL/GenBank/DDBJ databases">
        <title>A novel hydrolase synthesized by Rhodococcus erythropolis HQ is responsible for the detoxification of Zearalenone.</title>
        <authorList>
            <person name="Hu J."/>
            <person name="Xu J."/>
        </authorList>
    </citation>
    <scope>NUCLEOTIDE SEQUENCE</scope>
    <source>
        <strain evidence="6">HQ</strain>
    </source>
</reference>
<feature type="domain" description="HTH iclR-type" evidence="4">
    <location>
        <begin position="17"/>
        <end position="78"/>
    </location>
</feature>
<feature type="domain" description="IclR-ED" evidence="5">
    <location>
        <begin position="79"/>
        <end position="261"/>
    </location>
</feature>
<proteinExistence type="predicted"/>
<dbReference type="SMART" id="SM00346">
    <property type="entry name" value="HTH_ICLR"/>
    <property type="match status" value="1"/>
</dbReference>
<evidence type="ECO:0000313" key="6">
    <source>
        <dbReference type="EMBL" id="MDE8649367.1"/>
    </source>
</evidence>
<dbReference type="GO" id="GO:0003677">
    <property type="term" value="F:DNA binding"/>
    <property type="evidence" value="ECO:0007669"/>
    <property type="project" value="UniProtKB-KW"/>
</dbReference>
<dbReference type="Gene3D" id="3.30.450.40">
    <property type="match status" value="1"/>
</dbReference>
<evidence type="ECO:0000256" key="1">
    <source>
        <dbReference type="ARBA" id="ARBA00023015"/>
    </source>
</evidence>
<dbReference type="EMBL" id="JARDXE010000026">
    <property type="protein sequence ID" value="MDE8649367.1"/>
    <property type="molecule type" value="Genomic_DNA"/>
</dbReference>
<dbReference type="InterPro" id="IPR005471">
    <property type="entry name" value="Tscrpt_reg_IclR_N"/>
</dbReference>
<keyword evidence="2" id="KW-0238">DNA-binding</keyword>
<accession>A0AAW6LNX9</accession>
<dbReference type="Pfam" id="PF09339">
    <property type="entry name" value="HTH_IclR"/>
    <property type="match status" value="1"/>
</dbReference>
<dbReference type="PROSITE" id="PS51077">
    <property type="entry name" value="HTH_ICLR"/>
    <property type="match status" value="1"/>
</dbReference>